<gene>
    <name evidence="21" type="ORF">KXV57_000525</name>
</gene>
<evidence type="ECO:0000256" key="16">
    <source>
        <dbReference type="ARBA" id="ARBA00044981"/>
    </source>
</evidence>
<dbReference type="GO" id="GO:1990246">
    <property type="term" value="C:uniplex complex"/>
    <property type="evidence" value="ECO:0007669"/>
    <property type="project" value="TreeGrafter"/>
</dbReference>
<keyword evidence="12 19" id="KW-0472">Membrane</keyword>
<dbReference type="SUPFAM" id="SSF54768">
    <property type="entry name" value="dsRNA-binding domain-like"/>
    <property type="match status" value="1"/>
</dbReference>
<comment type="similarity">
    <text evidence="2">Belongs to the MCU (TC 1.A.77) family.</text>
</comment>
<name>A0A8H4I1J6_ASPFM</name>
<protein>
    <recommendedName>
        <fullName evidence="16">Calcium uniporter protein, mitochondrial</fullName>
    </recommendedName>
</protein>
<keyword evidence="6 19" id="KW-0812">Transmembrane</keyword>
<feature type="region of interest" description="Disordered" evidence="18">
    <location>
        <begin position="99"/>
        <end position="159"/>
    </location>
</feature>
<evidence type="ECO:0000256" key="14">
    <source>
        <dbReference type="ARBA" id="ARBA00036634"/>
    </source>
</evidence>
<evidence type="ECO:0000256" key="13">
    <source>
        <dbReference type="ARBA" id="ARBA00023303"/>
    </source>
</evidence>
<accession>A0A8H4I1J6</accession>
<evidence type="ECO:0000256" key="12">
    <source>
        <dbReference type="ARBA" id="ARBA00023136"/>
    </source>
</evidence>
<evidence type="ECO:0000256" key="11">
    <source>
        <dbReference type="ARBA" id="ARBA00023128"/>
    </source>
</evidence>
<dbReference type="GO" id="GO:0015292">
    <property type="term" value="F:uniporter activity"/>
    <property type="evidence" value="ECO:0007669"/>
    <property type="project" value="TreeGrafter"/>
</dbReference>
<comment type="subcellular location">
    <subcellularLocation>
        <location evidence="1">Mitochondrion inner membrane</location>
        <topology evidence="1">Multi-pass membrane protein</topology>
    </subcellularLocation>
</comment>
<evidence type="ECO:0000259" key="20">
    <source>
        <dbReference type="Pfam" id="PF04678"/>
    </source>
</evidence>
<comment type="caution">
    <text evidence="21">The sequence shown here is derived from an EMBL/GenBank/DDBJ whole genome shotgun (WGS) entry which is preliminary data.</text>
</comment>
<dbReference type="Proteomes" id="UP000813423">
    <property type="component" value="Unassembled WGS sequence"/>
</dbReference>
<dbReference type="GO" id="GO:0036444">
    <property type="term" value="P:calcium import into the mitochondrion"/>
    <property type="evidence" value="ECO:0007669"/>
    <property type="project" value="TreeGrafter"/>
</dbReference>
<evidence type="ECO:0000256" key="10">
    <source>
        <dbReference type="ARBA" id="ARBA00023065"/>
    </source>
</evidence>
<evidence type="ECO:0000313" key="22">
    <source>
        <dbReference type="Proteomes" id="UP000813423"/>
    </source>
</evidence>
<dbReference type="Pfam" id="PF04678">
    <property type="entry name" value="MCU"/>
    <property type="match status" value="1"/>
</dbReference>
<evidence type="ECO:0000256" key="8">
    <source>
        <dbReference type="ARBA" id="ARBA00022837"/>
    </source>
</evidence>
<evidence type="ECO:0000256" key="17">
    <source>
        <dbReference type="ARBA" id="ARBA00045938"/>
    </source>
</evidence>
<feature type="compositionally biased region" description="Basic and acidic residues" evidence="18">
    <location>
        <begin position="127"/>
        <end position="141"/>
    </location>
</feature>
<evidence type="ECO:0000256" key="2">
    <source>
        <dbReference type="ARBA" id="ARBA00005653"/>
    </source>
</evidence>
<keyword evidence="9 19" id="KW-1133">Transmembrane helix</keyword>
<evidence type="ECO:0000256" key="3">
    <source>
        <dbReference type="ARBA" id="ARBA00022448"/>
    </source>
</evidence>
<keyword evidence="7" id="KW-0999">Mitochondrion inner membrane</keyword>
<evidence type="ECO:0000256" key="5">
    <source>
        <dbReference type="ARBA" id="ARBA00022673"/>
    </source>
</evidence>
<feature type="transmembrane region" description="Helical" evidence="19">
    <location>
        <begin position="415"/>
        <end position="433"/>
    </location>
</feature>
<sequence length="529" mass="60541">MYYILYLASLCRRRRWPEPQYESYAGTGGYSCIVRVNNREYQTDSVCESETLARENAAMRAYLICRNFSINDGMYPAGHDHGGIVQGIPVAIGVSTSGRATQTGRRNFQLSARSRDKRGPQSAEPDPLERLEVRKVQQRHEDEEDDSGRDTKSGGKVAKAMTKGDTIAGKLLTTPSRLFKLLIPLTTINRKDVEQIAILIHPQQPLSHLERLIQSEVPPIEDENGQKKPPAVSFIALQLEQDAIRPKRGMYEGTDAEIHRVEGGKDDATVAKRGEDFEEVDETFSYLRRPEPGQGDKEQRFIRWSQSTEIGDFIRDAARAKEFIVTIEGAPAGLEQIHVAVPSFDERTYFLRMRLRKISGRIQGLAEIKHECDALAHRGAQRVALGGFGILAFWWYIVYKLTFETDLGWDTMEPVTYLVSLSTLMGGYLWFLYHNREISYRSALDFTINARQKKLYQMKGIDLQVWESLIDEANAIRREIKNIAAEYDVDWDERKDEQDDRVTEALKKERRLKNGSQKEERPNDDRDDD</sequence>
<evidence type="ECO:0000256" key="4">
    <source>
        <dbReference type="ARBA" id="ARBA00022568"/>
    </source>
</evidence>
<evidence type="ECO:0000256" key="9">
    <source>
        <dbReference type="ARBA" id="ARBA00022989"/>
    </source>
</evidence>
<comment type="function">
    <text evidence="17">Highly selective calcium channel localized to the inner mitochondrial membrane, which mediates calcium uptake into the mitochondrial matrix. Mitochondrial calcium homeostasis plays key roles in cellular physiology and regulates ATP production, cytoplasmic calcium signals and activation of cell death pathways. Sufficient to operate as a pore-forming channel without the need of calcium-sensor or auxiliary subunit.</text>
</comment>
<dbReference type="GO" id="GO:0051560">
    <property type="term" value="P:mitochondrial calcium ion homeostasis"/>
    <property type="evidence" value="ECO:0007669"/>
    <property type="project" value="InterPro"/>
</dbReference>
<evidence type="ECO:0000256" key="19">
    <source>
        <dbReference type="SAM" id="Phobius"/>
    </source>
</evidence>
<evidence type="ECO:0000256" key="1">
    <source>
        <dbReference type="ARBA" id="ARBA00004448"/>
    </source>
</evidence>
<keyword evidence="3" id="KW-0813">Transport</keyword>
<keyword evidence="8" id="KW-0106">Calcium</keyword>
<evidence type="ECO:0000256" key="7">
    <source>
        <dbReference type="ARBA" id="ARBA00022792"/>
    </source>
</evidence>
<feature type="compositionally biased region" description="Basic and acidic residues" evidence="18">
    <location>
        <begin position="516"/>
        <end position="529"/>
    </location>
</feature>
<dbReference type="GO" id="GO:0005262">
    <property type="term" value="F:calcium channel activity"/>
    <property type="evidence" value="ECO:0007669"/>
    <property type="project" value="UniProtKB-KW"/>
</dbReference>
<evidence type="ECO:0000313" key="21">
    <source>
        <dbReference type="EMBL" id="KAH1897794.1"/>
    </source>
</evidence>
<feature type="compositionally biased region" description="Polar residues" evidence="18">
    <location>
        <begin position="99"/>
        <end position="112"/>
    </location>
</feature>
<comment type="catalytic activity">
    <reaction evidence="14">
        <text>Ca(2+)(in) = Ca(2+)(out)</text>
        <dbReference type="Rhea" id="RHEA:29671"/>
        <dbReference type="ChEBI" id="CHEBI:29108"/>
    </reaction>
</comment>
<organism evidence="21 22">
    <name type="scientific">Aspergillus fumigatus</name>
    <name type="common">Neosartorya fumigata</name>
    <dbReference type="NCBI Taxonomy" id="746128"/>
    <lineage>
        <taxon>Eukaryota</taxon>
        <taxon>Fungi</taxon>
        <taxon>Dikarya</taxon>
        <taxon>Ascomycota</taxon>
        <taxon>Pezizomycotina</taxon>
        <taxon>Eurotiomycetes</taxon>
        <taxon>Eurotiomycetidae</taxon>
        <taxon>Eurotiales</taxon>
        <taxon>Aspergillaceae</taxon>
        <taxon>Aspergillus</taxon>
        <taxon>Aspergillus subgen. Fumigati</taxon>
    </lineage>
</organism>
<reference evidence="21" key="1">
    <citation type="submission" date="2021-08" db="EMBL/GenBank/DDBJ databases">
        <title>Global Aspergillus fumigatus from environmental and clinical sources.</title>
        <authorList>
            <person name="Barber A."/>
            <person name="Sae-Ong T."/>
        </authorList>
    </citation>
    <scope>NUCLEOTIDE SEQUENCE</scope>
    <source>
        <strain evidence="21">NRZ-2016-071</strain>
    </source>
</reference>
<evidence type="ECO:0000256" key="18">
    <source>
        <dbReference type="SAM" id="MobiDB-lite"/>
    </source>
</evidence>
<evidence type="ECO:0000256" key="6">
    <source>
        <dbReference type="ARBA" id="ARBA00022692"/>
    </source>
</evidence>
<evidence type="ECO:0000256" key="15">
    <source>
        <dbReference type="ARBA" id="ARBA00044966"/>
    </source>
</evidence>
<dbReference type="InterPro" id="IPR039055">
    <property type="entry name" value="MCU_fam"/>
</dbReference>
<dbReference type="Gene3D" id="3.30.160.20">
    <property type="match status" value="1"/>
</dbReference>
<dbReference type="PANTHER" id="PTHR13462:SF10">
    <property type="entry name" value="CALCIUM UNIPORTER PROTEIN, MITOCHONDRIAL"/>
    <property type="match status" value="1"/>
</dbReference>
<feature type="region of interest" description="Disordered" evidence="18">
    <location>
        <begin position="505"/>
        <end position="529"/>
    </location>
</feature>
<comment type="subunit">
    <text evidence="15">Homotetramer, assembles in a dimer or dimers configuration with two interfaces.</text>
</comment>
<keyword evidence="13" id="KW-0407">Ion channel</keyword>
<feature type="domain" description="Calcium uniporter protein C-terminal" evidence="20">
    <location>
        <begin position="346"/>
        <end position="468"/>
    </location>
</feature>
<keyword evidence="5" id="KW-0107">Calcium channel</keyword>
<dbReference type="AlphaFoldDB" id="A0A8H4I1J6"/>
<dbReference type="EMBL" id="JAIBSC010000102">
    <property type="protein sequence ID" value="KAH1897794.1"/>
    <property type="molecule type" value="Genomic_DNA"/>
</dbReference>
<keyword evidence="11" id="KW-0496">Mitochondrion</keyword>
<keyword evidence="4" id="KW-0109">Calcium transport</keyword>
<feature type="transmembrane region" description="Helical" evidence="19">
    <location>
        <begin position="383"/>
        <end position="403"/>
    </location>
</feature>
<proteinExistence type="inferred from homology"/>
<dbReference type="InterPro" id="IPR006769">
    <property type="entry name" value="MCU_C"/>
</dbReference>
<keyword evidence="10" id="KW-0406">Ion transport</keyword>
<dbReference type="PANTHER" id="PTHR13462">
    <property type="entry name" value="CALCIUM UNIPORTER PROTEIN, MITOCHONDRIAL"/>
    <property type="match status" value="1"/>
</dbReference>